<feature type="compositionally biased region" description="Basic residues" evidence="1">
    <location>
        <begin position="34"/>
        <end position="44"/>
    </location>
</feature>
<name>A0AAV9J6Y2_9PEZI</name>
<feature type="region of interest" description="Disordered" evidence="1">
    <location>
        <begin position="84"/>
        <end position="164"/>
    </location>
</feature>
<gene>
    <name evidence="2" type="ORF">LTR36_008969</name>
</gene>
<evidence type="ECO:0000313" key="2">
    <source>
        <dbReference type="EMBL" id="KAK4540754.1"/>
    </source>
</evidence>
<comment type="caution">
    <text evidence="2">The sequence shown here is derived from an EMBL/GenBank/DDBJ whole genome shotgun (WGS) entry which is preliminary data.</text>
</comment>
<protein>
    <submittedName>
        <fullName evidence="2">Uncharacterized protein</fullName>
    </submittedName>
</protein>
<sequence length="573" mass="61164">MAENKKRPRMSLPQYGLGFCLLDLEAGKPSRMCSTKRKARRRPRPCSNSEAAPEASIIDGSTLAVVAIWGDTQVPAATANIDMPTTTQEVRPADSPRSKAVSGASIGAGGTLTVAVGSGNRQTSAKATGSTISRTNAAQRPALPPSPTVRRLERASIQSTSTPKRIVTLEKLPSPVPAERLSLPSYPAVIAQQSASVAPASSTKATIVSEKQPSPLTKISATAASASRPAAGIPGPAGVGHASVVPTSSLSIISGAANRTFAGTAQLVSRFPGSIKFAAPPSLSQRPAQAHGASVLRASSPAAANVTEIHGSGMEGVQQEPPQTEDHEMEEAESQMLLPNVTASVSQVNGGFNTFSKHARSGEKDVAVTPMDSDTVSIVRRKKSIRRRVQPFPAPGGRIQESLDYSSGTPDSDVIADPSQMHKRLKPIKEARKVGSQRPVSPLLDPKLDTQAKLAIAARLIKNCSTYFDAVVTPVANGELSVVNETFHLVLFDMEDAIGFFNLAMRQPDRAWKGEGDPTMYRNWCDGKLDHIIKQLQVLAQPLPEWQKGPLKNVREKATALRKQIVFWWMQWK</sequence>
<dbReference type="EMBL" id="JAVFHQ010000062">
    <property type="protein sequence ID" value="KAK4540754.1"/>
    <property type="molecule type" value="Genomic_DNA"/>
</dbReference>
<feature type="region of interest" description="Disordered" evidence="1">
    <location>
        <begin position="33"/>
        <end position="53"/>
    </location>
</feature>
<dbReference type="Proteomes" id="UP001324427">
    <property type="component" value="Unassembled WGS sequence"/>
</dbReference>
<feature type="region of interest" description="Disordered" evidence="1">
    <location>
        <begin position="390"/>
        <end position="412"/>
    </location>
</feature>
<organism evidence="2 3">
    <name type="scientific">Oleoguttula mirabilis</name>
    <dbReference type="NCBI Taxonomy" id="1507867"/>
    <lineage>
        <taxon>Eukaryota</taxon>
        <taxon>Fungi</taxon>
        <taxon>Dikarya</taxon>
        <taxon>Ascomycota</taxon>
        <taxon>Pezizomycotina</taxon>
        <taxon>Dothideomycetes</taxon>
        <taxon>Dothideomycetidae</taxon>
        <taxon>Mycosphaerellales</taxon>
        <taxon>Teratosphaeriaceae</taxon>
        <taxon>Oleoguttula</taxon>
    </lineage>
</organism>
<keyword evidence="3" id="KW-1185">Reference proteome</keyword>
<proteinExistence type="predicted"/>
<evidence type="ECO:0000313" key="3">
    <source>
        <dbReference type="Proteomes" id="UP001324427"/>
    </source>
</evidence>
<reference evidence="2 3" key="1">
    <citation type="submission" date="2021-11" db="EMBL/GenBank/DDBJ databases">
        <title>Black yeast isolated from Biological Soil Crust.</title>
        <authorList>
            <person name="Kurbessoian T."/>
        </authorList>
    </citation>
    <scope>NUCLEOTIDE SEQUENCE [LARGE SCALE GENOMIC DNA]</scope>
    <source>
        <strain evidence="2 3">CCFEE 5522</strain>
    </source>
</reference>
<evidence type="ECO:0000256" key="1">
    <source>
        <dbReference type="SAM" id="MobiDB-lite"/>
    </source>
</evidence>
<feature type="compositionally biased region" description="Polar residues" evidence="1">
    <location>
        <begin position="119"/>
        <end position="138"/>
    </location>
</feature>
<feature type="region of interest" description="Disordered" evidence="1">
    <location>
        <begin position="312"/>
        <end position="333"/>
    </location>
</feature>
<dbReference type="AlphaFoldDB" id="A0AAV9J6Y2"/>
<accession>A0AAV9J6Y2</accession>